<feature type="transmembrane region" description="Helical" evidence="1">
    <location>
        <begin position="268"/>
        <end position="293"/>
    </location>
</feature>
<feature type="transmembrane region" description="Helical" evidence="1">
    <location>
        <begin position="178"/>
        <end position="198"/>
    </location>
</feature>
<evidence type="ECO:0000313" key="2">
    <source>
        <dbReference type="EMBL" id="MFB9377403.1"/>
    </source>
</evidence>
<dbReference type="RefSeq" id="WP_380139135.1">
    <property type="nucleotide sequence ID" value="NZ_JBHLUI010000010.1"/>
</dbReference>
<sequence>MALPLALLPYLLPFLLAAAVVGGVLVVRHVPDGRLTQPVARARRRGWLISLGAASAAALTATLVAVAAARGGGLGAGQLLAVTPLVAAGAHAAVVLTGELTWPRPRDRVRSARLVARSIADSSPRWLLRTGAVATLLLAGVCGLGMLLADDDGRTISYAWGTPELGGGGSHSPFPGTFYAGPVALALVVLVLLTGAVLHRVPQRPALLDADADAVLRRAAGVRVLRVATSAVLGTTGALLVVGAMAARGLAAVGGLNAAGGDPGPGPLWAPLGAVGLVTGLVTLAAALAVLLVPTTRVRA</sequence>
<keyword evidence="3" id="KW-1185">Reference proteome</keyword>
<protein>
    <recommendedName>
        <fullName evidence="4">Integral membrane protein</fullName>
    </recommendedName>
</protein>
<evidence type="ECO:0000313" key="3">
    <source>
        <dbReference type="Proteomes" id="UP001589748"/>
    </source>
</evidence>
<evidence type="ECO:0008006" key="4">
    <source>
        <dbReference type="Google" id="ProtNLM"/>
    </source>
</evidence>
<keyword evidence="1" id="KW-1133">Transmembrane helix</keyword>
<feature type="transmembrane region" description="Helical" evidence="1">
    <location>
        <begin position="47"/>
        <end position="69"/>
    </location>
</feature>
<dbReference type="Proteomes" id="UP001589748">
    <property type="component" value="Unassembled WGS sequence"/>
</dbReference>
<dbReference type="EMBL" id="JBHMDM010000005">
    <property type="protein sequence ID" value="MFB9377403.1"/>
    <property type="molecule type" value="Genomic_DNA"/>
</dbReference>
<feature type="transmembrane region" description="Helical" evidence="1">
    <location>
        <begin position="6"/>
        <end position="27"/>
    </location>
</feature>
<proteinExistence type="predicted"/>
<feature type="transmembrane region" description="Helical" evidence="1">
    <location>
        <begin position="81"/>
        <end position="102"/>
    </location>
</feature>
<keyword evidence="1" id="KW-0472">Membrane</keyword>
<feature type="transmembrane region" description="Helical" evidence="1">
    <location>
        <begin position="126"/>
        <end position="149"/>
    </location>
</feature>
<evidence type="ECO:0000256" key="1">
    <source>
        <dbReference type="SAM" id="Phobius"/>
    </source>
</evidence>
<gene>
    <name evidence="2" type="ORF">ACFFVI_10505</name>
</gene>
<organism evidence="2 3">
    <name type="scientific">Kineococcus gynurae</name>
    <dbReference type="NCBI Taxonomy" id="452979"/>
    <lineage>
        <taxon>Bacteria</taxon>
        <taxon>Bacillati</taxon>
        <taxon>Actinomycetota</taxon>
        <taxon>Actinomycetes</taxon>
        <taxon>Kineosporiales</taxon>
        <taxon>Kineosporiaceae</taxon>
        <taxon>Kineococcus</taxon>
    </lineage>
</organism>
<comment type="caution">
    <text evidence="2">The sequence shown here is derived from an EMBL/GenBank/DDBJ whole genome shotgun (WGS) entry which is preliminary data.</text>
</comment>
<accession>A0ABV5LTH9</accession>
<name>A0ABV5LTH9_9ACTN</name>
<reference evidence="2 3" key="1">
    <citation type="submission" date="2024-09" db="EMBL/GenBank/DDBJ databases">
        <authorList>
            <person name="Sun Q."/>
            <person name="Mori K."/>
        </authorList>
    </citation>
    <scope>NUCLEOTIDE SEQUENCE [LARGE SCALE GENOMIC DNA]</scope>
    <source>
        <strain evidence="2 3">TISTR 1856</strain>
    </source>
</reference>
<keyword evidence="1" id="KW-0812">Transmembrane</keyword>
<feature type="transmembrane region" description="Helical" evidence="1">
    <location>
        <begin position="227"/>
        <end position="248"/>
    </location>
</feature>